<evidence type="ECO:0000313" key="1">
    <source>
        <dbReference type="EMBL" id="KDF00347.1"/>
    </source>
</evidence>
<proteinExistence type="predicted"/>
<sequence length="66" mass="7179">MRITQRPNSPAKLMDSATWMNESGSSRPRVGCCQRTSASVAEDLPGAHVDFGQVVQDQRPGVDHVL</sequence>
<keyword evidence="2" id="KW-1185">Reference proteome</keyword>
<gene>
    <name evidence="1" type="ORF">Y900_015700</name>
</gene>
<dbReference type="EMBL" id="JALN02000001">
    <property type="protein sequence ID" value="KDF00347.1"/>
    <property type="molecule type" value="Genomic_DNA"/>
</dbReference>
<reference evidence="1" key="1">
    <citation type="submission" date="2014-05" db="EMBL/GenBank/DDBJ databases">
        <title>Genome sequence of Mycobacterium aromaticivorans strain JS19b1T (= DSM 45407T).</title>
        <authorList>
            <person name="Kwak Y."/>
            <person name="Park G.-S."/>
            <person name="Li Q.X."/>
            <person name="Lee S.-E."/>
            <person name="Shin J.-H."/>
        </authorList>
    </citation>
    <scope>NUCLEOTIDE SEQUENCE [LARGE SCALE GENOMIC DNA]</scope>
    <source>
        <strain evidence="1">JS19b1</strain>
    </source>
</reference>
<protein>
    <submittedName>
        <fullName evidence="1">Uncharacterized protein</fullName>
    </submittedName>
</protein>
<dbReference type="STRING" id="1440774.Y900_015700"/>
<evidence type="ECO:0000313" key="2">
    <source>
        <dbReference type="Proteomes" id="UP000022835"/>
    </source>
</evidence>
<name>A0A064CL26_9MYCO</name>
<organism evidence="1 2">
    <name type="scientific">Mycolicibacterium aromaticivorans JS19b1 = JCM 16368</name>
    <dbReference type="NCBI Taxonomy" id="1440774"/>
    <lineage>
        <taxon>Bacteria</taxon>
        <taxon>Bacillati</taxon>
        <taxon>Actinomycetota</taxon>
        <taxon>Actinomycetes</taxon>
        <taxon>Mycobacteriales</taxon>
        <taxon>Mycobacteriaceae</taxon>
        <taxon>Mycolicibacterium</taxon>
    </lineage>
</organism>
<dbReference type="AlphaFoldDB" id="A0A064CL26"/>
<accession>A0A064CL26</accession>
<dbReference type="Proteomes" id="UP000022835">
    <property type="component" value="Unassembled WGS sequence"/>
</dbReference>
<comment type="caution">
    <text evidence="1">The sequence shown here is derived from an EMBL/GenBank/DDBJ whole genome shotgun (WGS) entry which is preliminary data.</text>
</comment>